<comment type="caution">
    <text evidence="1">The sequence shown here is derived from an EMBL/GenBank/DDBJ whole genome shotgun (WGS) entry which is preliminary data.</text>
</comment>
<gene>
    <name evidence="1" type="ORF">CPA45_14985</name>
</gene>
<dbReference type="Gene3D" id="3.30.300.20">
    <property type="match status" value="1"/>
</dbReference>
<sequence length="155" mass="17425">MSEYYAVVKWARGKDEAYLDNKYSRGHVWEFDGGACVPASSSPHIVPLPYSVEQNVDPEEAFIASLSSCHMLFFLSVAAKKRYVVESYTDDAVGIMEKDQSGKISMTKVTLRPKVVFSGDRIPSRDDLEKMHHLSHEQCFIANSVKTEVTTEINT</sequence>
<dbReference type="InterPro" id="IPR052707">
    <property type="entry name" value="OsmC_Ohr_Peroxiredoxin"/>
</dbReference>
<dbReference type="SUPFAM" id="SSF82784">
    <property type="entry name" value="OsmC-like"/>
    <property type="match status" value="1"/>
</dbReference>
<keyword evidence="2" id="KW-1185">Reference proteome</keyword>
<evidence type="ECO:0000313" key="1">
    <source>
        <dbReference type="EMBL" id="PCF94920.1"/>
    </source>
</evidence>
<dbReference type="AlphaFoldDB" id="A0A2A4HJG9"/>
<dbReference type="PANTHER" id="PTHR42830:SF2">
    <property type="entry name" value="OSMC_OHR FAMILY PROTEIN"/>
    <property type="match status" value="1"/>
</dbReference>
<proteinExistence type="predicted"/>
<protein>
    <submittedName>
        <fullName evidence="1">Peroxiredoxin</fullName>
    </submittedName>
</protein>
<dbReference type="EMBL" id="NWUX01000014">
    <property type="protein sequence ID" value="PCF94920.1"/>
    <property type="molecule type" value="Genomic_DNA"/>
</dbReference>
<dbReference type="Pfam" id="PF02566">
    <property type="entry name" value="OsmC"/>
    <property type="match status" value="1"/>
</dbReference>
<name>A0A2A4HJG9_9GAMM</name>
<dbReference type="PANTHER" id="PTHR42830">
    <property type="entry name" value="OSMOTICALLY INDUCIBLE FAMILY PROTEIN"/>
    <property type="match status" value="1"/>
</dbReference>
<dbReference type="InterPro" id="IPR015946">
    <property type="entry name" value="KH_dom-like_a/b"/>
</dbReference>
<dbReference type="RefSeq" id="WP_096652820.1">
    <property type="nucleotide sequence ID" value="NZ_NWUX01000014.1"/>
</dbReference>
<reference evidence="2" key="1">
    <citation type="submission" date="2017-09" db="EMBL/GenBank/DDBJ databases">
        <authorList>
            <person name="Cho G.-S."/>
            <person name="Oguntoyinbo F.A."/>
            <person name="Cnockaert M."/>
            <person name="Kabisch J."/>
            <person name="Neve H."/>
            <person name="Bockelmann W."/>
            <person name="Wenning M."/>
            <person name="Franz C.M."/>
            <person name="Vandamme P."/>
        </authorList>
    </citation>
    <scope>NUCLEOTIDE SEQUENCE [LARGE SCALE GENOMIC DNA]</scope>
    <source>
        <strain evidence="2">MBT G8648</strain>
    </source>
</reference>
<dbReference type="Proteomes" id="UP000218677">
    <property type="component" value="Unassembled WGS sequence"/>
</dbReference>
<dbReference type="OrthoDB" id="9795405at2"/>
<dbReference type="InterPro" id="IPR003718">
    <property type="entry name" value="OsmC/Ohr_fam"/>
</dbReference>
<organism evidence="1 2">
    <name type="scientific">Vreelandella nigrificans</name>
    <dbReference type="NCBI Taxonomy" id="2042704"/>
    <lineage>
        <taxon>Bacteria</taxon>
        <taxon>Pseudomonadati</taxon>
        <taxon>Pseudomonadota</taxon>
        <taxon>Gammaproteobacteria</taxon>
        <taxon>Oceanospirillales</taxon>
        <taxon>Halomonadaceae</taxon>
        <taxon>Vreelandella</taxon>
    </lineage>
</organism>
<dbReference type="InterPro" id="IPR036102">
    <property type="entry name" value="OsmC/Ohrsf"/>
</dbReference>
<accession>A0A2A4HJG9</accession>
<evidence type="ECO:0000313" key="2">
    <source>
        <dbReference type="Proteomes" id="UP000218677"/>
    </source>
</evidence>